<dbReference type="SUPFAM" id="SSF50199">
    <property type="entry name" value="Staphylococcal nuclease"/>
    <property type="match status" value="1"/>
</dbReference>
<feature type="domain" description="TNase-like" evidence="1">
    <location>
        <begin position="5"/>
        <end position="60"/>
    </location>
</feature>
<dbReference type="InterPro" id="IPR035437">
    <property type="entry name" value="SNase_OB-fold_sf"/>
</dbReference>
<dbReference type="Pfam" id="PF00565">
    <property type="entry name" value="SNase"/>
    <property type="match status" value="1"/>
</dbReference>
<sequence>MVGSKKVRLEKDVEDEDKYGRLLRYVWVDEIMVNAELVRLGYAYSHYYPPNLKYQPHFLQL</sequence>
<organism evidence="2">
    <name type="scientific">marine sediment metagenome</name>
    <dbReference type="NCBI Taxonomy" id="412755"/>
    <lineage>
        <taxon>unclassified sequences</taxon>
        <taxon>metagenomes</taxon>
        <taxon>ecological metagenomes</taxon>
    </lineage>
</organism>
<dbReference type="EMBL" id="BARW01035343">
    <property type="protein sequence ID" value="GAJ19623.1"/>
    <property type="molecule type" value="Genomic_DNA"/>
</dbReference>
<name>X1UQ70_9ZZZZ</name>
<dbReference type="InterPro" id="IPR016071">
    <property type="entry name" value="Staphylococal_nuclease_OB-fold"/>
</dbReference>
<gene>
    <name evidence="2" type="ORF">S12H4_55141</name>
</gene>
<reference evidence="2" key="1">
    <citation type="journal article" date="2014" name="Front. Microbiol.">
        <title>High frequency of phylogenetically diverse reductive dehalogenase-homologous genes in deep subseafloor sedimentary metagenomes.</title>
        <authorList>
            <person name="Kawai M."/>
            <person name="Futagami T."/>
            <person name="Toyoda A."/>
            <person name="Takaki Y."/>
            <person name="Nishi S."/>
            <person name="Hori S."/>
            <person name="Arai W."/>
            <person name="Tsubouchi T."/>
            <person name="Morono Y."/>
            <person name="Uchiyama I."/>
            <person name="Ito T."/>
            <person name="Fujiyama A."/>
            <person name="Inagaki F."/>
            <person name="Takami H."/>
        </authorList>
    </citation>
    <scope>NUCLEOTIDE SEQUENCE</scope>
    <source>
        <strain evidence="2">Expedition CK06-06</strain>
    </source>
</reference>
<dbReference type="Gene3D" id="2.40.50.90">
    <property type="match status" value="1"/>
</dbReference>
<evidence type="ECO:0000313" key="2">
    <source>
        <dbReference type="EMBL" id="GAJ19623.1"/>
    </source>
</evidence>
<evidence type="ECO:0000259" key="1">
    <source>
        <dbReference type="Pfam" id="PF00565"/>
    </source>
</evidence>
<accession>X1UQ70</accession>
<proteinExistence type="predicted"/>
<feature type="non-terminal residue" evidence="2">
    <location>
        <position position="61"/>
    </location>
</feature>
<protein>
    <recommendedName>
        <fullName evidence="1">TNase-like domain-containing protein</fullName>
    </recommendedName>
</protein>
<comment type="caution">
    <text evidence="2">The sequence shown here is derived from an EMBL/GenBank/DDBJ whole genome shotgun (WGS) entry which is preliminary data.</text>
</comment>
<dbReference type="AlphaFoldDB" id="X1UQ70"/>